<dbReference type="CDD" id="cd08267">
    <property type="entry name" value="MDR1"/>
    <property type="match status" value="1"/>
</dbReference>
<dbReference type="eggNOG" id="COG0604">
    <property type="taxonomic scope" value="Bacteria"/>
</dbReference>
<gene>
    <name evidence="2" type="ordered locus">Oweho_2526</name>
</gene>
<organism evidence="2 3">
    <name type="scientific">Owenweeksia hongkongensis (strain DSM 17368 / CIP 108786 / JCM 12287 / NRRL B-23963 / UST20020801)</name>
    <dbReference type="NCBI Taxonomy" id="926562"/>
    <lineage>
        <taxon>Bacteria</taxon>
        <taxon>Pseudomonadati</taxon>
        <taxon>Bacteroidota</taxon>
        <taxon>Flavobacteriia</taxon>
        <taxon>Flavobacteriales</taxon>
        <taxon>Owenweeksiaceae</taxon>
        <taxon>Owenweeksia</taxon>
    </lineage>
</organism>
<evidence type="ECO:0000313" key="2">
    <source>
        <dbReference type="EMBL" id="AEV33495.1"/>
    </source>
</evidence>
<dbReference type="PROSITE" id="PS01162">
    <property type="entry name" value="QOR_ZETA_CRYSTAL"/>
    <property type="match status" value="1"/>
</dbReference>
<dbReference type="InterPro" id="IPR020843">
    <property type="entry name" value="ER"/>
</dbReference>
<dbReference type="InterPro" id="IPR036291">
    <property type="entry name" value="NAD(P)-bd_dom_sf"/>
</dbReference>
<dbReference type="SUPFAM" id="SSF51735">
    <property type="entry name" value="NAD(P)-binding Rossmann-fold domains"/>
    <property type="match status" value="1"/>
</dbReference>
<name>G8R8A2_OWEHD</name>
<keyword evidence="3" id="KW-1185">Reference proteome</keyword>
<dbReference type="PANTHER" id="PTHR44013">
    <property type="entry name" value="ZINC-TYPE ALCOHOL DEHYDROGENASE-LIKE PROTEIN C16A3.02C"/>
    <property type="match status" value="1"/>
</dbReference>
<dbReference type="Proteomes" id="UP000005631">
    <property type="component" value="Chromosome"/>
</dbReference>
<evidence type="ECO:0000259" key="1">
    <source>
        <dbReference type="SMART" id="SM00829"/>
    </source>
</evidence>
<dbReference type="Pfam" id="PF08240">
    <property type="entry name" value="ADH_N"/>
    <property type="match status" value="1"/>
</dbReference>
<protein>
    <submittedName>
        <fullName evidence="2">Zn-dependent oxidoreductase, NADPH:quinone reductase</fullName>
    </submittedName>
</protein>
<dbReference type="AlphaFoldDB" id="G8R8A2"/>
<dbReference type="STRING" id="926562.Oweho_2526"/>
<dbReference type="GO" id="GO:0008270">
    <property type="term" value="F:zinc ion binding"/>
    <property type="evidence" value="ECO:0007669"/>
    <property type="project" value="InterPro"/>
</dbReference>
<feature type="domain" description="Enoyl reductase (ER)" evidence="1">
    <location>
        <begin position="13"/>
        <end position="319"/>
    </location>
</feature>
<proteinExistence type="predicted"/>
<dbReference type="PATRIC" id="fig|926562.3.peg.2543"/>
<accession>G8R8A2</accession>
<reference evidence="2 3" key="1">
    <citation type="journal article" date="2012" name="Stand. Genomic Sci.">
        <title>Genome sequence of the orange-pigmented seawater bacterium Owenweeksia hongkongensis type strain (UST20020801(T)).</title>
        <authorList>
            <person name="Riedel T."/>
            <person name="Held B."/>
            <person name="Nolan M."/>
            <person name="Lucas S."/>
            <person name="Lapidus A."/>
            <person name="Tice H."/>
            <person name="Del Rio T.G."/>
            <person name="Cheng J.F."/>
            <person name="Han C."/>
            <person name="Tapia R."/>
            <person name="Goodwin L.A."/>
            <person name="Pitluck S."/>
            <person name="Liolios K."/>
            <person name="Mavromatis K."/>
            <person name="Pagani I."/>
            <person name="Ivanova N."/>
            <person name="Mikhailova N."/>
            <person name="Pati A."/>
            <person name="Chen A."/>
            <person name="Palaniappan K."/>
            <person name="Rohde M."/>
            <person name="Tindall B.J."/>
            <person name="Detter J.C."/>
            <person name="Goker M."/>
            <person name="Woyke T."/>
            <person name="Bristow J."/>
            <person name="Eisen J.A."/>
            <person name="Markowitz V."/>
            <person name="Hugenholtz P."/>
            <person name="Klenk H.P."/>
            <person name="Kyrpides N.C."/>
        </authorList>
    </citation>
    <scope>NUCLEOTIDE SEQUENCE</scope>
    <source>
        <strain evidence="3">DSM 17368 / JCM 12287 / NRRL B-23963</strain>
    </source>
</reference>
<dbReference type="HOGENOM" id="CLU_026673_3_3_10"/>
<dbReference type="PANTHER" id="PTHR44013:SF1">
    <property type="entry name" value="ZINC-TYPE ALCOHOL DEHYDROGENASE-LIKE PROTEIN C16A3.02C"/>
    <property type="match status" value="1"/>
</dbReference>
<dbReference type="InterPro" id="IPR011032">
    <property type="entry name" value="GroES-like_sf"/>
</dbReference>
<dbReference type="Gene3D" id="3.40.50.720">
    <property type="entry name" value="NAD(P)-binding Rossmann-like Domain"/>
    <property type="match status" value="1"/>
</dbReference>
<dbReference type="InterPro" id="IPR002364">
    <property type="entry name" value="Quin_OxRdtase/zeta-crystal_CS"/>
</dbReference>
<sequence length="323" mass="35295">MEKMKAAVYTEYGPSSNLTLQEVPKPEPKANQVRVKVHAAAVNDYDWSAVRGKPNVYRLMFGFTKPKRPILGMEMSGVVDAVGSSVQSLKVGDAVYGDISDDNFAAFAEYVCVNPKVLTTKPETLSFAEATALSHASMLAYQGLFDCGNLKENQKILINGAGGGVGTFALQLAKLHNANVTGVDTGNKLNMMRNLGFDHVIDYKKEDFTKSGIEYDLILDAKTTRTPADYSKALKPRGEYITVGGDVSKLLGILIKGPFYKKKMRILALKANKDLDYMHQLIAEGKLKCVLEPKQFTLSQAGEAVQYFGDGLHEGKVIINIAE</sequence>
<evidence type="ECO:0000313" key="3">
    <source>
        <dbReference type="Proteomes" id="UP000005631"/>
    </source>
</evidence>
<dbReference type="EMBL" id="CP003156">
    <property type="protein sequence ID" value="AEV33495.1"/>
    <property type="molecule type" value="Genomic_DNA"/>
</dbReference>
<dbReference type="KEGG" id="oho:Oweho_2526"/>
<dbReference type="InterPro" id="IPR052733">
    <property type="entry name" value="Chloroplast_QOR"/>
</dbReference>
<dbReference type="GO" id="GO:0016491">
    <property type="term" value="F:oxidoreductase activity"/>
    <property type="evidence" value="ECO:0007669"/>
    <property type="project" value="InterPro"/>
</dbReference>
<dbReference type="SUPFAM" id="SSF50129">
    <property type="entry name" value="GroES-like"/>
    <property type="match status" value="1"/>
</dbReference>
<dbReference type="RefSeq" id="WP_014202844.1">
    <property type="nucleotide sequence ID" value="NC_016599.1"/>
</dbReference>
<dbReference type="Gene3D" id="3.90.180.10">
    <property type="entry name" value="Medium-chain alcohol dehydrogenases, catalytic domain"/>
    <property type="match status" value="1"/>
</dbReference>
<dbReference type="Pfam" id="PF13602">
    <property type="entry name" value="ADH_zinc_N_2"/>
    <property type="match status" value="1"/>
</dbReference>
<dbReference type="SMART" id="SM00829">
    <property type="entry name" value="PKS_ER"/>
    <property type="match status" value="1"/>
</dbReference>
<dbReference type="InterPro" id="IPR013154">
    <property type="entry name" value="ADH-like_N"/>
</dbReference>